<keyword evidence="18" id="KW-1185">Reference proteome</keyword>
<evidence type="ECO:0000256" key="2">
    <source>
        <dbReference type="ARBA" id="ARBA00022676"/>
    </source>
</evidence>
<evidence type="ECO:0000313" key="17">
    <source>
        <dbReference type="EMBL" id="KKB80447.1"/>
    </source>
</evidence>
<evidence type="ECO:0000256" key="13">
    <source>
        <dbReference type="ARBA" id="ARBA00041418"/>
    </source>
</evidence>
<reference evidence="17 18" key="1">
    <citation type="submission" date="2015-03" db="EMBL/GenBank/DDBJ databases">
        <authorList>
            <person name="Hassan Y.I."/>
            <person name="Lepp D."/>
            <person name="Zhou T."/>
        </authorList>
    </citation>
    <scope>NUCLEOTIDE SEQUENCE [LARGE SCALE GENOMIC DNA]</scope>
    <source>
        <strain evidence="17 18">GH2-10</strain>
    </source>
</reference>
<dbReference type="STRING" id="361041.VW35_05885"/>
<comment type="similarity">
    <text evidence="11">Belongs to the SEDS family. FtsW subfamily.</text>
</comment>
<feature type="transmembrane region" description="Helical" evidence="16">
    <location>
        <begin position="177"/>
        <end position="210"/>
    </location>
</feature>
<dbReference type="InterPro" id="IPR001182">
    <property type="entry name" value="FtsW/RodA"/>
</dbReference>
<dbReference type="GO" id="GO:0008360">
    <property type="term" value="P:regulation of cell shape"/>
    <property type="evidence" value="ECO:0007669"/>
    <property type="project" value="UniProtKB-KW"/>
</dbReference>
<keyword evidence="8 16" id="KW-0472">Membrane</keyword>
<evidence type="ECO:0000256" key="5">
    <source>
        <dbReference type="ARBA" id="ARBA00022960"/>
    </source>
</evidence>
<protein>
    <recommendedName>
        <fullName evidence="12">Probable peptidoglycan glycosyltransferase FtsW</fullName>
        <ecNumber evidence="14">2.4.99.28</ecNumber>
    </recommendedName>
    <alternativeName>
        <fullName evidence="13">Cell division protein FtsW</fullName>
    </alternativeName>
    <alternativeName>
        <fullName evidence="10">Cell wall polymerase</fullName>
    </alternativeName>
    <alternativeName>
        <fullName evidence="9">Peptidoglycan polymerase</fullName>
    </alternativeName>
</protein>
<gene>
    <name evidence="17" type="ORF">VW35_05885</name>
</gene>
<dbReference type="Pfam" id="PF01098">
    <property type="entry name" value="FTSW_RODA_SPOVE"/>
    <property type="match status" value="1"/>
</dbReference>
<keyword evidence="4 16" id="KW-0812">Transmembrane</keyword>
<keyword evidence="2" id="KW-0328">Glycosyltransferase</keyword>
<keyword evidence="3" id="KW-0808">Transferase</keyword>
<dbReference type="EC" id="2.4.99.28" evidence="14"/>
<dbReference type="PATRIC" id="fig|361041.3.peg.496"/>
<dbReference type="GO" id="GO:0005886">
    <property type="term" value="C:plasma membrane"/>
    <property type="evidence" value="ECO:0007669"/>
    <property type="project" value="TreeGrafter"/>
</dbReference>
<comment type="subcellular location">
    <subcellularLocation>
        <location evidence="1">Membrane</location>
        <topology evidence="1">Multi-pass membrane protein</topology>
    </subcellularLocation>
</comment>
<evidence type="ECO:0000256" key="7">
    <source>
        <dbReference type="ARBA" id="ARBA00022989"/>
    </source>
</evidence>
<comment type="catalytic activity">
    <reaction evidence="15">
        <text>[GlcNAc-(1-&gt;4)-Mur2Ac(oyl-L-Ala-gamma-D-Glu-L-Lys-D-Ala-D-Ala)](n)-di-trans,octa-cis-undecaprenyl diphosphate + beta-D-GlcNAc-(1-&gt;4)-Mur2Ac(oyl-L-Ala-gamma-D-Glu-L-Lys-D-Ala-D-Ala)-di-trans,octa-cis-undecaprenyl diphosphate = [GlcNAc-(1-&gt;4)-Mur2Ac(oyl-L-Ala-gamma-D-Glu-L-Lys-D-Ala-D-Ala)](n+1)-di-trans,octa-cis-undecaprenyl diphosphate + di-trans,octa-cis-undecaprenyl diphosphate + H(+)</text>
        <dbReference type="Rhea" id="RHEA:23708"/>
        <dbReference type="Rhea" id="RHEA-COMP:9602"/>
        <dbReference type="Rhea" id="RHEA-COMP:9603"/>
        <dbReference type="ChEBI" id="CHEBI:15378"/>
        <dbReference type="ChEBI" id="CHEBI:58405"/>
        <dbReference type="ChEBI" id="CHEBI:60033"/>
        <dbReference type="ChEBI" id="CHEBI:78435"/>
        <dbReference type="EC" id="2.4.99.28"/>
    </reaction>
</comment>
<keyword evidence="5" id="KW-0133">Cell shape</keyword>
<dbReference type="AlphaFoldDB" id="A0A0F5LFS8"/>
<evidence type="ECO:0000256" key="6">
    <source>
        <dbReference type="ARBA" id="ARBA00022984"/>
    </source>
</evidence>
<evidence type="ECO:0000256" key="4">
    <source>
        <dbReference type="ARBA" id="ARBA00022692"/>
    </source>
</evidence>
<evidence type="ECO:0000256" key="11">
    <source>
        <dbReference type="ARBA" id="ARBA00038053"/>
    </source>
</evidence>
<evidence type="ECO:0000256" key="1">
    <source>
        <dbReference type="ARBA" id="ARBA00004141"/>
    </source>
</evidence>
<dbReference type="GO" id="GO:0008955">
    <property type="term" value="F:peptidoglycan glycosyltransferase activity"/>
    <property type="evidence" value="ECO:0007669"/>
    <property type="project" value="UniProtKB-EC"/>
</dbReference>
<keyword evidence="17" id="KW-0131">Cell cycle</keyword>
<evidence type="ECO:0000256" key="3">
    <source>
        <dbReference type="ARBA" id="ARBA00022679"/>
    </source>
</evidence>
<dbReference type="GO" id="GO:0032153">
    <property type="term" value="C:cell division site"/>
    <property type="evidence" value="ECO:0007669"/>
    <property type="project" value="TreeGrafter"/>
</dbReference>
<dbReference type="PANTHER" id="PTHR30474">
    <property type="entry name" value="CELL CYCLE PROTEIN"/>
    <property type="match status" value="1"/>
</dbReference>
<evidence type="ECO:0000256" key="8">
    <source>
        <dbReference type="ARBA" id="ARBA00023136"/>
    </source>
</evidence>
<evidence type="ECO:0000256" key="15">
    <source>
        <dbReference type="ARBA" id="ARBA00049902"/>
    </source>
</evidence>
<keyword evidence="7 16" id="KW-1133">Transmembrane helix</keyword>
<dbReference type="EMBL" id="LAJG01000014">
    <property type="protein sequence ID" value="KKB80447.1"/>
    <property type="molecule type" value="Genomic_DNA"/>
</dbReference>
<dbReference type="GO" id="GO:0009252">
    <property type="term" value="P:peptidoglycan biosynthetic process"/>
    <property type="evidence" value="ECO:0007669"/>
    <property type="project" value="UniProtKB-KW"/>
</dbReference>
<dbReference type="OrthoDB" id="9768187at2"/>
<dbReference type="PANTHER" id="PTHR30474:SF2">
    <property type="entry name" value="PEPTIDOGLYCAN GLYCOSYLTRANSFERASE FTSW-RELATED"/>
    <property type="match status" value="1"/>
</dbReference>
<dbReference type="GO" id="GO:0051301">
    <property type="term" value="P:cell division"/>
    <property type="evidence" value="ECO:0007669"/>
    <property type="project" value="UniProtKB-KW"/>
</dbReference>
<feature type="transmembrane region" description="Helical" evidence="16">
    <location>
        <begin position="308"/>
        <end position="329"/>
    </location>
</feature>
<feature type="transmembrane region" description="Helical" evidence="16">
    <location>
        <begin position="52"/>
        <end position="70"/>
    </location>
</feature>
<dbReference type="Proteomes" id="UP000033514">
    <property type="component" value="Unassembled WGS sequence"/>
</dbReference>
<evidence type="ECO:0000256" key="9">
    <source>
        <dbReference type="ARBA" id="ARBA00032370"/>
    </source>
</evidence>
<evidence type="ECO:0000256" key="12">
    <source>
        <dbReference type="ARBA" id="ARBA00041185"/>
    </source>
</evidence>
<evidence type="ECO:0000256" key="16">
    <source>
        <dbReference type="SAM" id="Phobius"/>
    </source>
</evidence>
<evidence type="ECO:0000313" key="18">
    <source>
        <dbReference type="Proteomes" id="UP000033514"/>
    </source>
</evidence>
<sequence length="387" mass="41804">MFSRAEKTPLAEWWWSIDRELLSGLILLLICGMVLSLAASPPVAERIGLNEWHFVIRHAMFCALAVPVMLGTSLLSHRQARFAALGTLIIMTLLLWATLRFGTEVKGARRWVTFAGQSVQPSEFVKPAFAVIGAWLFSEFMIHRNVPGRLIATGIMLAIVSGLLLQPDIGQTALILATWATLMFLSGISWWIIIGMGGAAGGLLMGAYIFFPHFARRIDTFLDPEGGGNTYQIDRALESLAEGGWLGRGPGESIAKKLIPDAHADYVFSAAAGEYGIVFCIGLVGLIAFIVLRAMIGAQRQQSLFARLAASTIAVQFAMQSGINLAVNLNLIPPKGMTLPFVSYGGTSMLAVAFGMGLMLAMTRTKPEERMTTGIPSYRSAVVAPAE</sequence>
<dbReference type="GO" id="GO:0015648">
    <property type="term" value="F:lipid-linked peptidoglycan transporter activity"/>
    <property type="evidence" value="ECO:0007669"/>
    <property type="project" value="TreeGrafter"/>
</dbReference>
<feature type="transmembrane region" description="Helical" evidence="16">
    <location>
        <begin position="21"/>
        <end position="40"/>
    </location>
</feature>
<feature type="transmembrane region" description="Helical" evidence="16">
    <location>
        <begin position="82"/>
        <end position="99"/>
    </location>
</feature>
<feature type="transmembrane region" description="Helical" evidence="16">
    <location>
        <begin position="275"/>
        <end position="296"/>
    </location>
</feature>
<feature type="transmembrane region" description="Helical" evidence="16">
    <location>
        <begin position="341"/>
        <end position="361"/>
    </location>
</feature>
<organism evidence="17 18">
    <name type="scientific">Devosia soli</name>
    <dbReference type="NCBI Taxonomy" id="361041"/>
    <lineage>
        <taxon>Bacteria</taxon>
        <taxon>Pseudomonadati</taxon>
        <taxon>Pseudomonadota</taxon>
        <taxon>Alphaproteobacteria</taxon>
        <taxon>Hyphomicrobiales</taxon>
        <taxon>Devosiaceae</taxon>
        <taxon>Devosia</taxon>
    </lineage>
</organism>
<accession>A0A0F5LFS8</accession>
<evidence type="ECO:0000256" key="14">
    <source>
        <dbReference type="ARBA" id="ARBA00044770"/>
    </source>
</evidence>
<keyword evidence="6" id="KW-0573">Peptidoglycan synthesis</keyword>
<feature type="transmembrane region" description="Helical" evidence="16">
    <location>
        <begin position="146"/>
        <end position="165"/>
    </location>
</feature>
<comment type="caution">
    <text evidence="17">The sequence shown here is derived from an EMBL/GenBank/DDBJ whole genome shotgun (WGS) entry which is preliminary data.</text>
</comment>
<name>A0A0F5LFS8_9HYPH</name>
<evidence type="ECO:0000256" key="10">
    <source>
        <dbReference type="ARBA" id="ARBA00033270"/>
    </source>
</evidence>
<keyword evidence="17" id="KW-0132">Cell division</keyword>
<proteinExistence type="inferred from homology"/>